<dbReference type="Proteomes" id="UP001524547">
    <property type="component" value="Unassembled WGS sequence"/>
</dbReference>
<dbReference type="EC" id="2.7.11.1" evidence="1"/>
<keyword evidence="4" id="KW-0677">Repeat</keyword>
<proteinExistence type="predicted"/>
<evidence type="ECO:0000256" key="6">
    <source>
        <dbReference type="ARBA" id="ARBA00022801"/>
    </source>
</evidence>
<dbReference type="PANTHER" id="PTHR42926">
    <property type="match status" value="1"/>
</dbReference>
<dbReference type="InterPro" id="IPR014774">
    <property type="entry name" value="KaiC-like_dom"/>
</dbReference>
<evidence type="ECO:0000256" key="5">
    <source>
        <dbReference type="ARBA" id="ARBA00022777"/>
    </source>
</evidence>
<dbReference type="InterPro" id="IPR051347">
    <property type="entry name" value="Circadian_clock_KaiC-rel"/>
</dbReference>
<accession>A0ABT1W171</accession>
<name>A0ABT1W171_9PROT</name>
<organism evidence="8 9">
    <name type="scientific">Rhizosaccharibacter radicis</name>
    <dbReference type="NCBI Taxonomy" id="2782605"/>
    <lineage>
        <taxon>Bacteria</taxon>
        <taxon>Pseudomonadati</taxon>
        <taxon>Pseudomonadota</taxon>
        <taxon>Alphaproteobacteria</taxon>
        <taxon>Acetobacterales</taxon>
        <taxon>Acetobacteraceae</taxon>
        <taxon>Rhizosaccharibacter</taxon>
    </lineage>
</organism>
<keyword evidence="6" id="KW-0378">Hydrolase</keyword>
<keyword evidence="9" id="KW-1185">Reference proteome</keyword>
<dbReference type="InterPro" id="IPR003593">
    <property type="entry name" value="AAA+_ATPase"/>
</dbReference>
<dbReference type="PIRSF" id="PIRSF039117">
    <property type="entry name" value="KaiC"/>
    <property type="match status" value="1"/>
</dbReference>
<dbReference type="Gene3D" id="3.40.50.300">
    <property type="entry name" value="P-loop containing nucleotide triphosphate hydrolases"/>
    <property type="match status" value="2"/>
</dbReference>
<evidence type="ECO:0000256" key="1">
    <source>
        <dbReference type="ARBA" id="ARBA00012513"/>
    </source>
</evidence>
<dbReference type="PROSITE" id="PS51146">
    <property type="entry name" value="KAIC"/>
    <property type="match status" value="1"/>
</dbReference>
<dbReference type="SUPFAM" id="SSF52540">
    <property type="entry name" value="P-loop containing nucleoside triphosphate hydrolases"/>
    <property type="match status" value="2"/>
</dbReference>
<dbReference type="RefSeq" id="WP_422920349.1">
    <property type="nucleotide sequence ID" value="NZ_JAMZEJ010000007.1"/>
</dbReference>
<comment type="caution">
    <text evidence="8">The sequence shown here is derived from an EMBL/GenBank/DDBJ whole genome shotgun (WGS) entry which is preliminary data.</text>
</comment>
<evidence type="ECO:0000256" key="3">
    <source>
        <dbReference type="ARBA" id="ARBA00022679"/>
    </source>
</evidence>
<dbReference type="InterPro" id="IPR010624">
    <property type="entry name" value="KaiC_dom"/>
</dbReference>
<evidence type="ECO:0000313" key="9">
    <source>
        <dbReference type="Proteomes" id="UP001524547"/>
    </source>
</evidence>
<sequence length="483" mass="51797">MTSLQRLPTGVPGLDDILAGGLLAGCSYIIQGLPGSGKTILANQIAFHHARTGGRVVFATLLAEPHDRLFQLLSTLEFFDREQVGTSMQFVSALDALEQDGLDGVVGLLRREIGRQGATLLVIDGLLNAAAHAESPFDTKRFVARLQSHAAFAGCTVLFITSSFMDATSPEHTMVDGVMELGSDLSASRSVRRLRLLKTRGSAALGGLHDVEIGSSGIVVHPRLEAVLPRQWHETHALTVGDQRISTGIDELDRMLAGGLGTGSTTLVMGPSGAGKTTLGLSFLSQATPDEPALLFGFYEQAGRLANKAASIGIDLRRLIDTGAVVVRWQHESEQLLDRLGHAMLSEVRQNGIRRVFVDSISAMARTAAAPGRVVSFFGALMSELQSREVTVLGSWEMRDLFGSDSQAPIPELSGIVDNILMLRLTELRSELRRVLSVLKARDSGYDPSLRELVIGADGVSMVRAFEQVASVLPGTAHPRPRV</sequence>
<evidence type="ECO:0000259" key="7">
    <source>
        <dbReference type="PROSITE" id="PS51146"/>
    </source>
</evidence>
<keyword evidence="3" id="KW-0808">Transferase</keyword>
<dbReference type="PANTHER" id="PTHR42926:SF1">
    <property type="entry name" value="CIRCADIAN CLOCK OSCILLATOR PROTEIN KAIC 1"/>
    <property type="match status" value="1"/>
</dbReference>
<dbReference type="Pfam" id="PF06745">
    <property type="entry name" value="ATPase"/>
    <property type="match status" value="2"/>
</dbReference>
<dbReference type="EMBL" id="JAMZEJ010000007">
    <property type="protein sequence ID" value="MCQ8241603.1"/>
    <property type="molecule type" value="Genomic_DNA"/>
</dbReference>
<dbReference type="InterPro" id="IPR027417">
    <property type="entry name" value="P-loop_NTPase"/>
</dbReference>
<evidence type="ECO:0000256" key="4">
    <source>
        <dbReference type="ARBA" id="ARBA00022737"/>
    </source>
</evidence>
<gene>
    <name evidence="8" type="ORF">NFI88_12220</name>
</gene>
<keyword evidence="5" id="KW-0418">Kinase</keyword>
<reference evidence="8 9" key="1">
    <citation type="submission" date="2022-06" db="EMBL/GenBank/DDBJ databases">
        <title>Rhizosaccharibacter gen. nov. sp. nov. KSS12, endophytic bacteria isolated from sugarcane.</title>
        <authorList>
            <person name="Pitiwittayakul N."/>
        </authorList>
    </citation>
    <scope>NUCLEOTIDE SEQUENCE [LARGE SCALE GENOMIC DNA]</scope>
    <source>
        <strain evidence="8 9">KSS12</strain>
    </source>
</reference>
<feature type="domain" description="KaiC" evidence="7">
    <location>
        <begin position="243"/>
        <end position="476"/>
    </location>
</feature>
<evidence type="ECO:0000313" key="8">
    <source>
        <dbReference type="EMBL" id="MCQ8241603.1"/>
    </source>
</evidence>
<keyword evidence="2" id="KW-0597">Phosphoprotein</keyword>
<evidence type="ECO:0000256" key="2">
    <source>
        <dbReference type="ARBA" id="ARBA00022553"/>
    </source>
</evidence>
<protein>
    <recommendedName>
        <fullName evidence="1">non-specific serine/threonine protein kinase</fullName>
        <ecNumber evidence="1">2.7.11.1</ecNumber>
    </recommendedName>
</protein>
<dbReference type="SMART" id="SM00382">
    <property type="entry name" value="AAA"/>
    <property type="match status" value="2"/>
</dbReference>
<dbReference type="InterPro" id="IPR030665">
    <property type="entry name" value="KaiC"/>
</dbReference>